<evidence type="ECO:0000313" key="1">
    <source>
        <dbReference type="EMBL" id="PDX71101.1"/>
    </source>
</evidence>
<organism evidence="2 4">
    <name type="scientific">Faecalibacterium prausnitzii</name>
    <dbReference type="NCBI Taxonomy" id="853"/>
    <lineage>
        <taxon>Bacteria</taxon>
        <taxon>Bacillati</taxon>
        <taxon>Bacillota</taxon>
        <taxon>Clostridia</taxon>
        <taxon>Eubacteriales</taxon>
        <taxon>Oscillospiraceae</taxon>
        <taxon>Faecalibacterium</taxon>
    </lineage>
</organism>
<dbReference type="EMBL" id="NMTV01000073">
    <property type="protein sequence ID" value="PDX71101.1"/>
    <property type="molecule type" value="Genomic_DNA"/>
</dbReference>
<reference evidence="3 4" key="1">
    <citation type="journal article" date="2017" name="Front. Microbiol.">
        <title>New Insights into the Diversity of the Genus Faecalibacterium.</title>
        <authorList>
            <person name="Benevides L."/>
            <person name="Burman S."/>
            <person name="Martin R."/>
            <person name="Robert V."/>
            <person name="Thomas M."/>
            <person name="Miquel S."/>
            <person name="Chain F."/>
            <person name="Sokol H."/>
            <person name="Bermudez-Humaran L.G."/>
            <person name="Morrison M."/>
            <person name="Langella P."/>
            <person name="Azevedo V.A."/>
            <person name="Chatel J.M."/>
            <person name="Soares S."/>
        </authorList>
    </citation>
    <scope>NUCLEOTIDE SEQUENCE [LARGE SCALE GENOMIC DNA]</scope>
    <source>
        <strain evidence="1 3">CNCM I 4546</strain>
        <strain evidence="2 4">CNCM I 4573</strain>
    </source>
</reference>
<name>A0A2A7ADA2_9FIRM</name>
<dbReference type="AlphaFoldDB" id="A0A2A7ADA2"/>
<evidence type="ECO:0000313" key="4">
    <source>
        <dbReference type="Proteomes" id="UP000220157"/>
    </source>
</evidence>
<proteinExistence type="predicted"/>
<dbReference type="Proteomes" id="UP000220157">
    <property type="component" value="Unassembled WGS sequence"/>
</dbReference>
<reference evidence="2" key="2">
    <citation type="submission" date="2017-07" db="EMBL/GenBank/DDBJ databases">
        <authorList>
            <person name="Sun Z.S."/>
            <person name="Albrecht U."/>
            <person name="Echele G."/>
            <person name="Lee C.C."/>
        </authorList>
    </citation>
    <scope>NUCLEOTIDE SEQUENCE</scope>
    <source>
        <strain evidence="1">CNCM I 4546</strain>
        <strain evidence="2">CNCM I 4573</strain>
    </source>
</reference>
<accession>A0A2A7ADA2</accession>
<evidence type="ECO:0000313" key="3">
    <source>
        <dbReference type="Proteomes" id="UP000219901"/>
    </source>
</evidence>
<dbReference type="EMBL" id="NMTW01000007">
    <property type="protein sequence ID" value="PDX77032.1"/>
    <property type="molecule type" value="Genomic_DNA"/>
</dbReference>
<gene>
    <name evidence="1" type="ORF">CGS55_15365</name>
    <name evidence="2" type="ORF">CGS56_01160</name>
</gene>
<comment type="caution">
    <text evidence="2">The sequence shown here is derived from an EMBL/GenBank/DDBJ whole genome shotgun (WGS) entry which is preliminary data.</text>
</comment>
<sequence length="87" mass="10432">MENMRSALRRDCGLEIAVSLMEKIYGRRVSQFKEAALLESHQGMCKQRKNKQQWCSENRIKYSTFMRWQTLSGLCIRILLHMQMYEI</sequence>
<evidence type="ECO:0000313" key="2">
    <source>
        <dbReference type="EMBL" id="PDX77032.1"/>
    </source>
</evidence>
<dbReference type="Proteomes" id="UP000219901">
    <property type="component" value="Unassembled WGS sequence"/>
</dbReference>
<protein>
    <submittedName>
        <fullName evidence="2">Uncharacterized protein</fullName>
    </submittedName>
</protein>